<name>A0A7W8EZQ2_STRST</name>
<dbReference type="AlphaFoldDB" id="A0A7W8EZQ2"/>
<organism evidence="2 3">
    <name type="scientific">Streptomyces spectabilis</name>
    <dbReference type="NCBI Taxonomy" id="68270"/>
    <lineage>
        <taxon>Bacteria</taxon>
        <taxon>Bacillati</taxon>
        <taxon>Actinomycetota</taxon>
        <taxon>Actinomycetes</taxon>
        <taxon>Kitasatosporales</taxon>
        <taxon>Streptomycetaceae</taxon>
        <taxon>Streptomyces</taxon>
    </lineage>
</organism>
<protein>
    <submittedName>
        <fullName evidence="2">Phosphoenolpyruvate synthase/pyruvate phosphate dikinase</fullName>
    </submittedName>
</protein>
<evidence type="ECO:0000313" key="3">
    <source>
        <dbReference type="Proteomes" id="UP000549009"/>
    </source>
</evidence>
<proteinExistence type="predicted"/>
<dbReference type="SUPFAM" id="SSF52009">
    <property type="entry name" value="Phosphohistidine domain"/>
    <property type="match status" value="1"/>
</dbReference>
<dbReference type="Proteomes" id="UP000549009">
    <property type="component" value="Unassembled WGS sequence"/>
</dbReference>
<dbReference type="PANTHER" id="PTHR43615:SF1">
    <property type="entry name" value="PPDK_N DOMAIN-CONTAINING PROTEIN"/>
    <property type="match status" value="1"/>
</dbReference>
<gene>
    <name evidence="2" type="ORF">FHS40_008793</name>
</gene>
<reference evidence="2 3" key="1">
    <citation type="submission" date="2020-08" db="EMBL/GenBank/DDBJ databases">
        <title>Genomic Encyclopedia of Type Strains, Phase III (KMG-III): the genomes of soil and plant-associated and newly described type strains.</title>
        <authorList>
            <person name="Whitman W."/>
        </authorList>
    </citation>
    <scope>NUCLEOTIDE SEQUENCE [LARGE SCALE GENOMIC DNA]</scope>
    <source>
        <strain evidence="2 3">CECT 3146</strain>
    </source>
</reference>
<dbReference type="EMBL" id="JACHJD010000034">
    <property type="protein sequence ID" value="MBB5109663.1"/>
    <property type="molecule type" value="Genomic_DNA"/>
</dbReference>
<dbReference type="InterPro" id="IPR051549">
    <property type="entry name" value="PEP_Utilizing_Enz"/>
</dbReference>
<dbReference type="Pfam" id="PF00391">
    <property type="entry name" value="PEP-utilizers"/>
    <property type="match status" value="1"/>
</dbReference>
<comment type="caution">
    <text evidence="2">The sequence shown here is derived from an EMBL/GenBank/DDBJ whole genome shotgun (WGS) entry which is preliminary data.</text>
</comment>
<evidence type="ECO:0000259" key="1">
    <source>
        <dbReference type="Pfam" id="PF00391"/>
    </source>
</evidence>
<feature type="domain" description="PEP-utilising enzyme mobile" evidence="1">
    <location>
        <begin position="19"/>
        <end position="88"/>
    </location>
</feature>
<evidence type="ECO:0000313" key="2">
    <source>
        <dbReference type="EMBL" id="MBB5109663.1"/>
    </source>
</evidence>
<dbReference type="InterPro" id="IPR036637">
    <property type="entry name" value="Phosphohistidine_dom_sf"/>
</dbReference>
<keyword evidence="2" id="KW-0418">Kinase</keyword>
<dbReference type="InterPro" id="IPR008279">
    <property type="entry name" value="PEP-util_enz_mobile_dom"/>
</dbReference>
<dbReference type="PANTHER" id="PTHR43615">
    <property type="entry name" value="PHOSPHOENOLPYRUVATE SYNTHASE-RELATED"/>
    <property type="match status" value="1"/>
</dbReference>
<accession>A0A7W8EZQ2</accession>
<keyword evidence="2" id="KW-0808">Transferase</keyword>
<dbReference type="RefSeq" id="WP_184926619.1">
    <property type="nucleotide sequence ID" value="NZ_BMSQ01000041.1"/>
</dbReference>
<keyword evidence="3" id="KW-1185">Reference proteome</keyword>
<dbReference type="GO" id="GO:0016301">
    <property type="term" value="F:kinase activity"/>
    <property type="evidence" value="ECO:0007669"/>
    <property type="project" value="UniProtKB-KW"/>
</dbReference>
<keyword evidence="2" id="KW-0670">Pyruvate</keyword>
<dbReference type="Gene3D" id="3.50.30.10">
    <property type="entry name" value="Phosphohistidine domain"/>
    <property type="match status" value="1"/>
</dbReference>
<sequence>MDGAIHVLTGPTALPVPARGSVLVCRATDPNRTPLIALAGALVIDLGTPASHGAIIARELAIPCVIGTGDGTRLLTTGDRVHVDGSTGVVRVLQQATRSSGRREPPC</sequence>